<dbReference type="InterPro" id="IPR013249">
    <property type="entry name" value="RNA_pol_sigma70_r4_t2"/>
</dbReference>
<dbReference type="PANTHER" id="PTHR43133">
    <property type="entry name" value="RNA POLYMERASE ECF-TYPE SIGMA FACTO"/>
    <property type="match status" value="1"/>
</dbReference>
<dbReference type="EMBL" id="SJPG01000001">
    <property type="protein sequence ID" value="TWT61785.1"/>
    <property type="molecule type" value="Genomic_DNA"/>
</dbReference>
<evidence type="ECO:0000313" key="8">
    <source>
        <dbReference type="EMBL" id="TWT61785.1"/>
    </source>
</evidence>
<dbReference type="GO" id="GO:0003677">
    <property type="term" value="F:DNA binding"/>
    <property type="evidence" value="ECO:0007669"/>
    <property type="project" value="InterPro"/>
</dbReference>
<dbReference type="Pfam" id="PF08281">
    <property type="entry name" value="Sigma70_r4_2"/>
    <property type="match status" value="1"/>
</dbReference>
<dbReference type="GO" id="GO:0006352">
    <property type="term" value="P:DNA-templated transcription initiation"/>
    <property type="evidence" value="ECO:0007669"/>
    <property type="project" value="InterPro"/>
</dbReference>
<name>A0A5C5XI05_9PLAN</name>
<accession>A0A5C5XI05</accession>
<dbReference type="InterPro" id="IPR013325">
    <property type="entry name" value="RNA_pol_sigma_r2"/>
</dbReference>
<dbReference type="InterPro" id="IPR007627">
    <property type="entry name" value="RNA_pol_sigma70_r2"/>
</dbReference>
<comment type="caution">
    <text evidence="8">The sequence shown here is derived from an EMBL/GenBank/DDBJ whole genome shotgun (WGS) entry which is preliminary data.</text>
</comment>
<protein>
    <submittedName>
        <fullName evidence="8">RNA polymerase sigma factor</fullName>
    </submittedName>
</protein>
<reference evidence="8 9" key="1">
    <citation type="submission" date="2019-02" db="EMBL/GenBank/DDBJ databases">
        <title>Deep-cultivation of Planctomycetes and their phenomic and genomic characterization uncovers novel biology.</title>
        <authorList>
            <person name="Wiegand S."/>
            <person name="Jogler M."/>
            <person name="Boedeker C."/>
            <person name="Pinto D."/>
            <person name="Vollmers J."/>
            <person name="Rivas-Marin E."/>
            <person name="Kohn T."/>
            <person name="Peeters S.H."/>
            <person name="Heuer A."/>
            <person name="Rast P."/>
            <person name="Oberbeckmann S."/>
            <person name="Bunk B."/>
            <person name="Jeske O."/>
            <person name="Meyerdierks A."/>
            <person name="Storesund J.E."/>
            <person name="Kallscheuer N."/>
            <person name="Luecker S."/>
            <person name="Lage O.M."/>
            <person name="Pohl T."/>
            <person name="Merkel B.J."/>
            <person name="Hornburger P."/>
            <person name="Mueller R.-W."/>
            <person name="Bruemmer F."/>
            <person name="Labrenz M."/>
            <person name="Spormann A.M."/>
            <person name="Op Den Camp H."/>
            <person name="Overmann J."/>
            <person name="Amann R."/>
            <person name="Jetten M.S.M."/>
            <person name="Mascher T."/>
            <person name="Medema M.H."/>
            <person name="Devos D.P."/>
            <person name="Kaster A.-K."/>
            <person name="Ovreas L."/>
            <person name="Rohde M."/>
            <person name="Galperin M.Y."/>
            <person name="Jogler C."/>
        </authorList>
    </citation>
    <scope>NUCLEOTIDE SEQUENCE [LARGE SCALE GENOMIC DNA]</scope>
    <source>
        <strain evidence="8 9">Pan54</strain>
    </source>
</reference>
<dbReference type="InterPro" id="IPR014331">
    <property type="entry name" value="RNA_pol_sigma70_ECF_RHOBA"/>
</dbReference>
<feature type="domain" description="RNA polymerase sigma factor 70 region 4 type 2" evidence="7">
    <location>
        <begin position="129"/>
        <end position="180"/>
    </location>
</feature>
<feature type="domain" description="RNA polymerase sigma-70 region 2" evidence="6">
    <location>
        <begin position="37"/>
        <end position="99"/>
    </location>
</feature>
<dbReference type="Proteomes" id="UP000316095">
    <property type="component" value="Unassembled WGS sequence"/>
</dbReference>
<keyword evidence="2" id="KW-0805">Transcription regulation</keyword>
<organism evidence="8 9">
    <name type="scientific">Rubinisphaera italica</name>
    <dbReference type="NCBI Taxonomy" id="2527969"/>
    <lineage>
        <taxon>Bacteria</taxon>
        <taxon>Pseudomonadati</taxon>
        <taxon>Planctomycetota</taxon>
        <taxon>Planctomycetia</taxon>
        <taxon>Planctomycetales</taxon>
        <taxon>Planctomycetaceae</taxon>
        <taxon>Rubinisphaera</taxon>
    </lineage>
</organism>
<dbReference type="Pfam" id="PF04542">
    <property type="entry name" value="Sigma70_r2"/>
    <property type="match status" value="1"/>
</dbReference>
<evidence type="ECO:0000256" key="5">
    <source>
        <dbReference type="SAM" id="MobiDB-lite"/>
    </source>
</evidence>
<dbReference type="RefSeq" id="WP_242631295.1">
    <property type="nucleotide sequence ID" value="NZ_SJPG01000001.1"/>
</dbReference>
<dbReference type="InterPro" id="IPR036388">
    <property type="entry name" value="WH-like_DNA-bd_sf"/>
</dbReference>
<keyword evidence="9" id="KW-1185">Reference proteome</keyword>
<comment type="similarity">
    <text evidence="1">Belongs to the sigma-70 factor family. ECF subfamily.</text>
</comment>
<dbReference type="AlphaFoldDB" id="A0A5C5XI05"/>
<dbReference type="Gene3D" id="1.10.1740.10">
    <property type="match status" value="1"/>
</dbReference>
<evidence type="ECO:0000256" key="2">
    <source>
        <dbReference type="ARBA" id="ARBA00023015"/>
    </source>
</evidence>
<dbReference type="NCBIfam" id="TIGR02937">
    <property type="entry name" value="sigma70-ECF"/>
    <property type="match status" value="1"/>
</dbReference>
<evidence type="ECO:0000313" key="9">
    <source>
        <dbReference type="Proteomes" id="UP000316095"/>
    </source>
</evidence>
<dbReference type="InterPro" id="IPR013324">
    <property type="entry name" value="RNA_pol_sigma_r3/r4-like"/>
</dbReference>
<feature type="compositionally biased region" description="Basic and acidic residues" evidence="5">
    <location>
        <begin position="8"/>
        <end position="24"/>
    </location>
</feature>
<evidence type="ECO:0000256" key="3">
    <source>
        <dbReference type="ARBA" id="ARBA00023082"/>
    </source>
</evidence>
<dbReference type="InterPro" id="IPR014284">
    <property type="entry name" value="RNA_pol_sigma-70_dom"/>
</dbReference>
<evidence type="ECO:0000256" key="4">
    <source>
        <dbReference type="ARBA" id="ARBA00023163"/>
    </source>
</evidence>
<dbReference type="Gene3D" id="1.10.10.10">
    <property type="entry name" value="Winged helix-like DNA-binding domain superfamily/Winged helix DNA-binding domain"/>
    <property type="match status" value="1"/>
</dbReference>
<proteinExistence type="inferred from homology"/>
<evidence type="ECO:0000259" key="6">
    <source>
        <dbReference type="Pfam" id="PF04542"/>
    </source>
</evidence>
<keyword evidence="4" id="KW-0804">Transcription</keyword>
<keyword evidence="3" id="KW-0731">Sigma factor</keyword>
<dbReference type="GO" id="GO:0016987">
    <property type="term" value="F:sigma factor activity"/>
    <property type="evidence" value="ECO:0007669"/>
    <property type="project" value="UniProtKB-KW"/>
</dbReference>
<dbReference type="SUPFAM" id="SSF88659">
    <property type="entry name" value="Sigma3 and sigma4 domains of RNA polymerase sigma factors"/>
    <property type="match status" value="1"/>
</dbReference>
<feature type="region of interest" description="Disordered" evidence="5">
    <location>
        <begin position="1"/>
        <end position="25"/>
    </location>
</feature>
<evidence type="ECO:0000256" key="1">
    <source>
        <dbReference type="ARBA" id="ARBA00010641"/>
    </source>
</evidence>
<gene>
    <name evidence="8" type="ORF">Pan54_25220</name>
</gene>
<evidence type="ECO:0000259" key="7">
    <source>
        <dbReference type="Pfam" id="PF08281"/>
    </source>
</evidence>
<dbReference type="PANTHER" id="PTHR43133:SF51">
    <property type="entry name" value="RNA POLYMERASE SIGMA FACTOR"/>
    <property type="match status" value="1"/>
</dbReference>
<sequence length="193" mass="22052">MGNIRTTPPHEEAFPQGEETHESGPDAGFIKSFVKAQRRLYLYLLAQTGNPNSAEEILQNANVVILAKWNTFKPGTNFLAWVYRIASLEVMKFRQKSSRNRLIFDDDYLTTIAQTVEEISDGADERQAALAVCIRKLKPRDRELIRLRYQQGRDGQTLSDQLNRPLNSVYQSLGRVRRTLLNCIEKQLSAAIK</sequence>
<dbReference type="NCBIfam" id="TIGR02989">
    <property type="entry name" value="Sig-70_gvs1"/>
    <property type="match status" value="1"/>
</dbReference>
<dbReference type="InterPro" id="IPR039425">
    <property type="entry name" value="RNA_pol_sigma-70-like"/>
</dbReference>
<dbReference type="SUPFAM" id="SSF88946">
    <property type="entry name" value="Sigma2 domain of RNA polymerase sigma factors"/>
    <property type="match status" value="1"/>
</dbReference>